<dbReference type="EMBL" id="PVTE01000019">
    <property type="protein sequence ID" value="PRY33933.1"/>
    <property type="molecule type" value="Genomic_DNA"/>
</dbReference>
<name>A0A2T0SKM3_9BACT</name>
<accession>A0A2T0SKM3</accession>
<organism evidence="1 2">
    <name type="scientific">Spirosoma oryzae</name>
    <dbReference type="NCBI Taxonomy" id="1469603"/>
    <lineage>
        <taxon>Bacteria</taxon>
        <taxon>Pseudomonadati</taxon>
        <taxon>Bacteroidota</taxon>
        <taxon>Cytophagia</taxon>
        <taxon>Cytophagales</taxon>
        <taxon>Cytophagaceae</taxon>
        <taxon>Spirosoma</taxon>
    </lineage>
</organism>
<dbReference type="RefSeq" id="WP_106139594.1">
    <property type="nucleotide sequence ID" value="NZ_PVTE01000019.1"/>
</dbReference>
<dbReference type="InterPro" id="IPR024992">
    <property type="entry name" value="DUF3891"/>
</dbReference>
<dbReference type="Proteomes" id="UP000238375">
    <property type="component" value="Unassembled WGS sequence"/>
</dbReference>
<comment type="caution">
    <text evidence="1">The sequence shown here is derived from an EMBL/GenBank/DDBJ whole genome shotgun (WGS) entry which is preliminary data.</text>
</comment>
<proteinExistence type="predicted"/>
<evidence type="ECO:0000313" key="2">
    <source>
        <dbReference type="Proteomes" id="UP000238375"/>
    </source>
</evidence>
<dbReference type="Pfam" id="PF13030">
    <property type="entry name" value="DUF3891"/>
    <property type="match status" value="1"/>
</dbReference>
<evidence type="ECO:0000313" key="1">
    <source>
        <dbReference type="EMBL" id="PRY33933.1"/>
    </source>
</evidence>
<dbReference type="OrthoDB" id="872894at2"/>
<gene>
    <name evidence="1" type="ORF">CLV58_11983</name>
</gene>
<keyword evidence="2" id="KW-1185">Reference proteome</keyword>
<reference evidence="1 2" key="1">
    <citation type="submission" date="2018-03" db="EMBL/GenBank/DDBJ databases">
        <title>Genomic Encyclopedia of Archaeal and Bacterial Type Strains, Phase II (KMG-II): from individual species to whole genera.</title>
        <authorList>
            <person name="Goeker M."/>
        </authorList>
    </citation>
    <scope>NUCLEOTIDE SEQUENCE [LARGE SCALE GENOMIC DNA]</scope>
    <source>
        <strain evidence="1 2">DSM 28354</strain>
    </source>
</reference>
<protein>
    <submittedName>
        <fullName evidence="1">Uncharacterized protein DUF3891</fullName>
    </submittedName>
</protein>
<dbReference type="AlphaFoldDB" id="A0A2T0SKM3"/>
<sequence length="241" mass="27621">MIVKQSDTGWLIINQPAHGLLAFSLALQWSESKRPDFWPETLIALTEHDDGQPAWDGQNHLTAAGTPLDFKILAYSAEQCRNLIGVALQKSRWNALMASMHTTFLYEEKRGTDKELDEFLNQQADNQEKWRKQYKATKKAAQYGYDFVQWCDALSLILCQQLVPMNGRRLEISVGPDGVPYYIAQRDDSTLNVDPWPFATDSFTVYVEAFAVAQVVFTSDDELYRAIQDAPVQRCEWTFKR</sequence>